<evidence type="ECO:0000313" key="1">
    <source>
        <dbReference type="EMBL" id="OUS20128.1"/>
    </source>
</evidence>
<proteinExistence type="predicted"/>
<comment type="caution">
    <text evidence="1">The sequence shown here is derived from an EMBL/GenBank/DDBJ whole genome shotgun (WGS) entry which is preliminary data.</text>
</comment>
<protein>
    <submittedName>
        <fullName evidence="1">RNA-binding protein</fullName>
    </submittedName>
</protein>
<organism evidence="1 2">
    <name type="scientific">Nonlabens dokdonensis</name>
    <dbReference type="NCBI Taxonomy" id="328515"/>
    <lineage>
        <taxon>Bacteria</taxon>
        <taxon>Pseudomonadati</taxon>
        <taxon>Bacteroidota</taxon>
        <taxon>Flavobacteriia</taxon>
        <taxon>Flavobacteriales</taxon>
        <taxon>Flavobacteriaceae</taxon>
        <taxon>Nonlabens</taxon>
    </lineage>
</organism>
<sequence length="99" mass="11402">MRNNKKEDFVRMSDVLSDFKAQDKLQKGFQKVDVETAWKEVMGAGVSNYTTQVKFTTGTLFISLSSSVLRQELMYGRAKIIKNLNDHLGREMIEKLVLR</sequence>
<dbReference type="EMBL" id="MAAX01000028">
    <property type="protein sequence ID" value="OUS20128.1"/>
    <property type="molecule type" value="Genomic_DNA"/>
</dbReference>
<dbReference type="PANTHER" id="PTHR36456">
    <property type="entry name" value="UPF0232 PROTEIN SCO3875"/>
    <property type="match status" value="1"/>
</dbReference>
<dbReference type="PANTHER" id="PTHR36456:SF1">
    <property type="entry name" value="UPF0232 PROTEIN SCO3875"/>
    <property type="match status" value="1"/>
</dbReference>
<name>A0A1Z8BC86_9FLAO</name>
<evidence type="ECO:0000313" key="2">
    <source>
        <dbReference type="Proteomes" id="UP000196102"/>
    </source>
</evidence>
<dbReference type="Proteomes" id="UP000196102">
    <property type="component" value="Unassembled WGS sequence"/>
</dbReference>
<dbReference type="AlphaFoldDB" id="A0A1Z8BC86"/>
<reference evidence="2" key="1">
    <citation type="journal article" date="2017" name="Proc. Natl. Acad. Sci. U.S.A.">
        <title>Simulation of Deepwater Horizon oil plume reveals substrate specialization within a complex community of hydrocarbon-degraders.</title>
        <authorList>
            <person name="Hu P."/>
            <person name="Dubinsky E.A."/>
            <person name="Probst A.J."/>
            <person name="Wang J."/>
            <person name="Sieber C.M.K."/>
            <person name="Tom L.M."/>
            <person name="Gardinali P."/>
            <person name="Banfield J.F."/>
            <person name="Atlas R.M."/>
            <person name="Andersen G.L."/>
        </authorList>
    </citation>
    <scope>NUCLEOTIDE SEQUENCE [LARGE SCALE GENOMIC DNA]</scope>
</reference>
<dbReference type="InterPro" id="IPR007922">
    <property type="entry name" value="DciA-like"/>
</dbReference>
<dbReference type="RefSeq" id="WP_303685636.1">
    <property type="nucleotide sequence ID" value="NZ_CAJXYO010000003.1"/>
</dbReference>
<accession>A0A1Z8BC86</accession>
<gene>
    <name evidence="1" type="ORF">A9Q93_01625</name>
</gene>
<dbReference type="Pfam" id="PF05258">
    <property type="entry name" value="DciA"/>
    <property type="match status" value="1"/>
</dbReference>